<evidence type="ECO:0000256" key="4">
    <source>
        <dbReference type="ARBA" id="ARBA00019048"/>
    </source>
</evidence>
<dbReference type="Gene3D" id="3.90.550.10">
    <property type="entry name" value="Spore Coat Polysaccharide Biosynthesis Protein SpsA, Chain A"/>
    <property type="match status" value="1"/>
</dbReference>
<dbReference type="SUPFAM" id="SSF53448">
    <property type="entry name" value="Nucleotide-diphospho-sugar transferases"/>
    <property type="match status" value="1"/>
</dbReference>
<evidence type="ECO:0000256" key="3">
    <source>
        <dbReference type="ARBA" id="ARBA00012415"/>
    </source>
</evidence>
<dbReference type="InterPro" id="IPR002618">
    <property type="entry name" value="UDPGP_fam"/>
</dbReference>
<evidence type="ECO:0000256" key="5">
    <source>
        <dbReference type="ARBA" id="ARBA00022679"/>
    </source>
</evidence>
<dbReference type="InterPro" id="IPR016267">
    <property type="entry name" value="UDPGP_trans"/>
</dbReference>
<dbReference type="EC" id="2.7.7.9" evidence="3"/>
<evidence type="ECO:0000313" key="10">
    <source>
        <dbReference type="Proteomes" id="UP000784294"/>
    </source>
</evidence>
<sequence length="67" mass="7623">MSPVATSLIYSREIREAWYPPGHGDVYRCLFKSGLLNHFLHEGRTWAFISNIDNLGATVETREVDAI</sequence>
<dbReference type="InterPro" id="IPR029044">
    <property type="entry name" value="Nucleotide-diphossugar_trans"/>
</dbReference>
<dbReference type="Proteomes" id="UP000784294">
    <property type="component" value="Unassembled WGS sequence"/>
</dbReference>
<evidence type="ECO:0000256" key="6">
    <source>
        <dbReference type="ARBA" id="ARBA00022695"/>
    </source>
</evidence>
<comment type="subunit">
    <text evidence="2">Homooctamer.</text>
</comment>
<evidence type="ECO:0000256" key="7">
    <source>
        <dbReference type="ARBA" id="ARBA00023579"/>
    </source>
</evidence>
<comment type="caution">
    <text evidence="9">The sequence shown here is derived from an EMBL/GenBank/DDBJ whole genome shotgun (WGS) entry which is preliminary data.</text>
</comment>
<comment type="catalytic activity">
    <reaction evidence="8">
        <text>alpha-D-glucose 1-phosphate + UTP + H(+) = UDP-alpha-D-glucose + diphosphate</text>
        <dbReference type="Rhea" id="RHEA:19889"/>
        <dbReference type="ChEBI" id="CHEBI:15378"/>
        <dbReference type="ChEBI" id="CHEBI:33019"/>
        <dbReference type="ChEBI" id="CHEBI:46398"/>
        <dbReference type="ChEBI" id="CHEBI:58601"/>
        <dbReference type="ChEBI" id="CHEBI:58885"/>
        <dbReference type="EC" id="2.7.7.9"/>
    </reaction>
    <physiologicalReaction direction="left-to-right" evidence="8">
        <dbReference type="Rhea" id="RHEA:19890"/>
    </physiologicalReaction>
</comment>
<dbReference type="PANTHER" id="PTHR43511">
    <property type="match status" value="1"/>
</dbReference>
<comment type="similarity">
    <text evidence="1">Belongs to the UDPGP type 1 family.</text>
</comment>
<evidence type="ECO:0000256" key="1">
    <source>
        <dbReference type="ARBA" id="ARBA00010401"/>
    </source>
</evidence>
<evidence type="ECO:0000256" key="2">
    <source>
        <dbReference type="ARBA" id="ARBA00011823"/>
    </source>
</evidence>
<organism evidence="9 10">
    <name type="scientific">Protopolystoma xenopodis</name>
    <dbReference type="NCBI Taxonomy" id="117903"/>
    <lineage>
        <taxon>Eukaryota</taxon>
        <taxon>Metazoa</taxon>
        <taxon>Spiralia</taxon>
        <taxon>Lophotrochozoa</taxon>
        <taxon>Platyhelminthes</taxon>
        <taxon>Monogenea</taxon>
        <taxon>Polyopisthocotylea</taxon>
        <taxon>Polystomatidea</taxon>
        <taxon>Polystomatidae</taxon>
        <taxon>Protopolystoma</taxon>
    </lineage>
</organism>
<evidence type="ECO:0000313" key="9">
    <source>
        <dbReference type="EMBL" id="VEL25896.1"/>
    </source>
</evidence>
<protein>
    <recommendedName>
        <fullName evidence="4">UTP--glucose-1-phosphate uridylyltransferase</fullName>
        <ecNumber evidence="3">2.7.7.9</ecNumber>
    </recommendedName>
</protein>
<proteinExistence type="inferred from homology"/>
<name>A0A3S5CJ79_9PLAT</name>
<dbReference type="GO" id="GO:0006011">
    <property type="term" value="P:UDP-alpha-D-glucose metabolic process"/>
    <property type="evidence" value="ECO:0007669"/>
    <property type="project" value="InterPro"/>
</dbReference>
<dbReference type="EMBL" id="CAAALY010076878">
    <property type="protein sequence ID" value="VEL25896.1"/>
    <property type="molecule type" value="Genomic_DNA"/>
</dbReference>
<keyword evidence="10" id="KW-1185">Reference proteome</keyword>
<keyword evidence="5" id="KW-0808">Transferase</keyword>
<comment type="function">
    <text evidence="7">UTP--glucose-1-phosphate uridylyltransferase catalyzing the conversion of glucose-1-phosphate into UDP-glucose, a crucial precursor for the production of glycogen.</text>
</comment>
<dbReference type="OrthoDB" id="932129at2759"/>
<dbReference type="GO" id="GO:0003983">
    <property type="term" value="F:UTP:glucose-1-phosphate uridylyltransferase activity"/>
    <property type="evidence" value="ECO:0007669"/>
    <property type="project" value="UniProtKB-EC"/>
</dbReference>
<evidence type="ECO:0000256" key="8">
    <source>
        <dbReference type="ARBA" id="ARBA00047432"/>
    </source>
</evidence>
<dbReference type="AlphaFoldDB" id="A0A3S5CJ79"/>
<accession>A0A3S5CJ79</accession>
<dbReference type="Pfam" id="PF01704">
    <property type="entry name" value="UDPGP"/>
    <property type="match status" value="1"/>
</dbReference>
<reference evidence="9" key="1">
    <citation type="submission" date="2018-11" db="EMBL/GenBank/DDBJ databases">
        <authorList>
            <consortium name="Pathogen Informatics"/>
        </authorList>
    </citation>
    <scope>NUCLEOTIDE SEQUENCE</scope>
</reference>
<keyword evidence="6" id="KW-0548">Nucleotidyltransferase</keyword>
<gene>
    <name evidence="9" type="ORF">PXEA_LOCUS19336</name>
</gene>